<reference evidence="8 9" key="2">
    <citation type="submission" date="2018-09" db="EMBL/GenBank/DDBJ databases">
        <title>Genomic Encyclopedia of Archaeal and Bacterial Type Strains, Phase II (KMG-II): from individual species to whole genera.</title>
        <authorList>
            <person name="Goeker M."/>
        </authorList>
    </citation>
    <scope>NUCLEOTIDE SEQUENCE [LARGE SCALE GENOMIC DNA]</scope>
    <source>
        <strain evidence="8 9">DSM 27620</strain>
    </source>
</reference>
<organism evidence="8 9">
    <name type="scientific">Epilithonimonas arachidiradicis</name>
    <dbReference type="NCBI Taxonomy" id="1617282"/>
    <lineage>
        <taxon>Bacteria</taxon>
        <taxon>Pseudomonadati</taxon>
        <taxon>Bacteroidota</taxon>
        <taxon>Flavobacteriia</taxon>
        <taxon>Flavobacteriales</taxon>
        <taxon>Weeksellaceae</taxon>
        <taxon>Chryseobacterium group</taxon>
        <taxon>Epilithonimonas</taxon>
    </lineage>
</organism>
<dbReference type="AlphaFoldDB" id="A0A420DDG7"/>
<dbReference type="NCBIfam" id="NF006569">
    <property type="entry name" value="PRK09082.1"/>
    <property type="match status" value="1"/>
</dbReference>
<evidence type="ECO:0000256" key="1">
    <source>
        <dbReference type="ARBA" id="ARBA00001933"/>
    </source>
</evidence>
<evidence type="ECO:0000313" key="7">
    <source>
        <dbReference type="EMBL" id="GGG46750.1"/>
    </source>
</evidence>
<evidence type="ECO:0000256" key="2">
    <source>
        <dbReference type="ARBA" id="ARBA00007441"/>
    </source>
</evidence>
<accession>A0A420DDG7</accession>
<dbReference type="CDD" id="cd00609">
    <property type="entry name" value="AAT_like"/>
    <property type="match status" value="1"/>
</dbReference>
<dbReference type="Gene3D" id="3.90.1150.10">
    <property type="entry name" value="Aspartate Aminotransferase, domain 1"/>
    <property type="match status" value="1"/>
</dbReference>
<dbReference type="Pfam" id="PF00155">
    <property type="entry name" value="Aminotran_1_2"/>
    <property type="match status" value="1"/>
</dbReference>
<keyword evidence="5" id="KW-0663">Pyridoxal phosphate</keyword>
<evidence type="ECO:0000313" key="8">
    <source>
        <dbReference type="EMBL" id="RKE89978.1"/>
    </source>
</evidence>
<dbReference type="PANTHER" id="PTHR43807">
    <property type="entry name" value="FI04487P"/>
    <property type="match status" value="1"/>
</dbReference>
<evidence type="ECO:0000259" key="6">
    <source>
        <dbReference type="Pfam" id="PF00155"/>
    </source>
</evidence>
<name>A0A420DDG7_9FLAO</name>
<dbReference type="InterPro" id="IPR015421">
    <property type="entry name" value="PyrdxlP-dep_Trfase_major"/>
</dbReference>
<keyword evidence="4 8" id="KW-0808">Transferase</keyword>
<dbReference type="EMBL" id="RAQH01000001">
    <property type="protein sequence ID" value="RKE89978.1"/>
    <property type="molecule type" value="Genomic_DNA"/>
</dbReference>
<reference evidence="7" key="4">
    <citation type="submission" date="2024-05" db="EMBL/GenBank/DDBJ databases">
        <authorList>
            <person name="Sun Q."/>
            <person name="Sedlacek I."/>
        </authorList>
    </citation>
    <scope>NUCLEOTIDE SEQUENCE</scope>
    <source>
        <strain evidence="7">CCM 8490</strain>
    </source>
</reference>
<dbReference type="InterPro" id="IPR004839">
    <property type="entry name" value="Aminotransferase_I/II_large"/>
</dbReference>
<dbReference type="Gene3D" id="3.40.640.10">
    <property type="entry name" value="Type I PLP-dependent aspartate aminotransferase-like (Major domain)"/>
    <property type="match status" value="1"/>
</dbReference>
<keyword evidence="10" id="KW-1185">Reference proteome</keyword>
<dbReference type="SUPFAM" id="SSF53383">
    <property type="entry name" value="PLP-dependent transferases"/>
    <property type="match status" value="1"/>
</dbReference>
<proteinExistence type="inferred from homology"/>
<evidence type="ECO:0000256" key="4">
    <source>
        <dbReference type="ARBA" id="ARBA00022679"/>
    </source>
</evidence>
<dbReference type="EMBL" id="BMCW01000001">
    <property type="protein sequence ID" value="GGG46750.1"/>
    <property type="molecule type" value="Genomic_DNA"/>
</dbReference>
<dbReference type="GO" id="GO:0016212">
    <property type="term" value="F:kynurenine-oxoglutarate transaminase activity"/>
    <property type="evidence" value="ECO:0007669"/>
    <property type="project" value="TreeGrafter"/>
</dbReference>
<evidence type="ECO:0000313" key="10">
    <source>
        <dbReference type="Proteomes" id="UP000658202"/>
    </source>
</evidence>
<dbReference type="InterPro" id="IPR015424">
    <property type="entry name" value="PyrdxlP-dep_Trfase"/>
</dbReference>
<comment type="caution">
    <text evidence="8">The sequence shown here is derived from an EMBL/GenBank/DDBJ whole genome shotgun (WGS) entry which is preliminary data.</text>
</comment>
<evidence type="ECO:0000256" key="3">
    <source>
        <dbReference type="ARBA" id="ARBA00022576"/>
    </source>
</evidence>
<keyword evidence="3 8" id="KW-0032">Aminotransferase</keyword>
<comment type="cofactor">
    <cofactor evidence="1">
        <name>pyridoxal 5'-phosphate</name>
        <dbReference type="ChEBI" id="CHEBI:597326"/>
    </cofactor>
</comment>
<dbReference type="Proteomes" id="UP000285906">
    <property type="component" value="Unassembled WGS sequence"/>
</dbReference>
<evidence type="ECO:0000313" key="9">
    <source>
        <dbReference type="Proteomes" id="UP000285906"/>
    </source>
</evidence>
<dbReference type="GO" id="GO:0030170">
    <property type="term" value="F:pyridoxal phosphate binding"/>
    <property type="evidence" value="ECO:0007669"/>
    <property type="project" value="InterPro"/>
</dbReference>
<dbReference type="InterPro" id="IPR051326">
    <property type="entry name" value="Kynurenine-oxoglutarate_AT"/>
</dbReference>
<dbReference type="FunFam" id="3.40.640.10:FF:000033">
    <property type="entry name" value="Aspartate aminotransferase"/>
    <property type="match status" value="1"/>
</dbReference>
<feature type="domain" description="Aminotransferase class I/classII large" evidence="6">
    <location>
        <begin position="49"/>
        <end position="398"/>
    </location>
</feature>
<comment type="similarity">
    <text evidence="2">Belongs to the class-I pyridoxal-phosphate-dependent aminotransferase family.</text>
</comment>
<dbReference type="InterPro" id="IPR015422">
    <property type="entry name" value="PyrdxlP-dep_Trfase_small"/>
</dbReference>
<dbReference type="Proteomes" id="UP000658202">
    <property type="component" value="Unassembled WGS sequence"/>
</dbReference>
<protein>
    <submittedName>
        <fullName evidence="7 8">Aminotransferase</fullName>
    </submittedName>
</protein>
<sequence>MRLNADTILELFVIFTVRMSFRLSNSKLPDVKTTIFTEMSLLAQQEGAVNLSQGFPDYQPDENLIQYLGDFAKQGHNQYAPLSGIKELREEISRKFNAQYQVDYHPDSEINITAGATQGIFTIISAFVGKGDEVIIFEPAYDCYEPAIILNGGVLKNVKMLYPDYEINWDEVKNLVSEKTKMMIINNPNNPSGKIFKQKDIDELISIVKNTDIIILSDEVYESIIFDEKTHLTLAKYPELKERTFVVGSFGKLLHITGWKIGYVCAPSDLMTEFRKVHQFNVFCVNTPAQFAISKYLQNVDDFKSISTFFQTKRDYLKNALKETPFQLLDCEGTYFLSANFGAISDKQDKDFCYWLTKEYKIATIPFSAFYKDKTDEKVIRFCFAKEQETLDKAIEKLLKIKI</sequence>
<dbReference type="GO" id="GO:0005737">
    <property type="term" value="C:cytoplasm"/>
    <property type="evidence" value="ECO:0007669"/>
    <property type="project" value="TreeGrafter"/>
</dbReference>
<evidence type="ECO:0000256" key="5">
    <source>
        <dbReference type="ARBA" id="ARBA00022898"/>
    </source>
</evidence>
<reference evidence="10" key="3">
    <citation type="journal article" date="2019" name="Int. J. Syst. Evol. Microbiol.">
        <title>The Global Catalogue of Microorganisms (GCM) 10K type strain sequencing project: providing services to taxonomists for standard genome sequencing and annotation.</title>
        <authorList>
            <consortium name="The Broad Institute Genomics Platform"/>
            <consortium name="The Broad Institute Genome Sequencing Center for Infectious Disease"/>
            <person name="Wu L."/>
            <person name="Ma J."/>
        </authorList>
    </citation>
    <scope>NUCLEOTIDE SEQUENCE [LARGE SCALE GENOMIC DNA]</scope>
    <source>
        <strain evidence="10">CCM 8490</strain>
    </source>
</reference>
<reference evidence="7" key="1">
    <citation type="journal article" date="2014" name="Int. J. Syst. Evol. Microbiol.">
        <title>Complete genome of a new Firmicutes species belonging to the dominant human colonic microbiota ('Ruminococcus bicirculans') reveals two chromosomes and a selective capacity to utilize plant glucans.</title>
        <authorList>
            <consortium name="NISC Comparative Sequencing Program"/>
            <person name="Wegmann U."/>
            <person name="Louis P."/>
            <person name="Goesmann A."/>
            <person name="Henrissat B."/>
            <person name="Duncan S.H."/>
            <person name="Flint H.J."/>
        </authorList>
    </citation>
    <scope>NUCLEOTIDE SEQUENCE</scope>
    <source>
        <strain evidence="7">CCM 8490</strain>
    </source>
</reference>
<dbReference type="PANTHER" id="PTHR43807:SF20">
    <property type="entry name" value="FI04487P"/>
    <property type="match status" value="1"/>
</dbReference>
<gene>
    <name evidence="8" type="ORF">BXY58_0563</name>
    <name evidence="7" type="ORF">GCM10007332_05380</name>
</gene>